<dbReference type="InterPro" id="IPR013750">
    <property type="entry name" value="GHMP_kinase_C_dom"/>
</dbReference>
<evidence type="ECO:0000313" key="9">
    <source>
        <dbReference type="Proteomes" id="UP000319130"/>
    </source>
</evidence>
<keyword evidence="2" id="KW-0547">Nucleotide-binding</keyword>
<organism evidence="8 9">
    <name type="scientific">Aerophobetes bacterium</name>
    <dbReference type="NCBI Taxonomy" id="2030807"/>
    <lineage>
        <taxon>Bacteria</taxon>
        <taxon>Candidatus Aerophobota</taxon>
    </lineage>
</organism>
<dbReference type="InterPro" id="IPR014606">
    <property type="entry name" value="Heptose_7-P_kinase"/>
</dbReference>
<dbReference type="AlphaFoldDB" id="A0A523W250"/>
<sequence>MIITQTPLRISFFGGGTDFRDYYRENQGGAVLSTAIDKYIYAIVKERFDDLIYVNYSKREVATQLDEVQHELVREAMRKTGVEKGIEITTLADIPAKGTGLGSSSSVTVGLLNVFYLYQSRPQPIERLAKEACQIEIDILKKPIGKQDQYAAAFGNLNIIRFNPDETVTLEPLLIEDRVKNALETNLMLIYTGVTRKSSDILSQQKDNIRHRLSILDEMKAMVDEGKNHLLQGRLEEFGKLLHRGWELKRKLAEKVTNLQIEKMYQIALQAGALGGKICGAGGGGFLLLYCPFLRQNKVRDALGSPRELPWHFEHQEAKAIFNVRR</sequence>
<evidence type="ECO:0000256" key="4">
    <source>
        <dbReference type="ARBA" id="ARBA00022840"/>
    </source>
</evidence>
<dbReference type="Pfam" id="PF08544">
    <property type="entry name" value="GHMP_kinases_C"/>
    <property type="match status" value="1"/>
</dbReference>
<dbReference type="PIRSF" id="PIRSF036406">
    <property type="entry name" value="Hept_kin"/>
    <property type="match status" value="1"/>
</dbReference>
<comment type="caution">
    <text evidence="8">The sequence shown here is derived from an EMBL/GenBank/DDBJ whole genome shotgun (WGS) entry which is preliminary data.</text>
</comment>
<accession>A0A523W250</accession>
<dbReference type="Pfam" id="PF00288">
    <property type="entry name" value="GHMP_kinases_N"/>
    <property type="match status" value="1"/>
</dbReference>
<protein>
    <submittedName>
        <fullName evidence="8">GHMP kinase</fullName>
    </submittedName>
</protein>
<proteinExistence type="inferred from homology"/>
<reference evidence="8 9" key="1">
    <citation type="submission" date="2019-03" db="EMBL/GenBank/DDBJ databases">
        <title>Metabolic potential of uncultured bacteria and archaea associated with petroleum seepage in deep-sea sediments.</title>
        <authorList>
            <person name="Dong X."/>
            <person name="Hubert C."/>
        </authorList>
    </citation>
    <scope>NUCLEOTIDE SEQUENCE [LARGE SCALE GENOMIC DNA]</scope>
    <source>
        <strain evidence="8">E29_bin52</strain>
    </source>
</reference>
<dbReference type="GO" id="GO:0005524">
    <property type="term" value="F:ATP binding"/>
    <property type="evidence" value="ECO:0007669"/>
    <property type="project" value="UniProtKB-KW"/>
</dbReference>
<dbReference type="SUPFAM" id="SSF54211">
    <property type="entry name" value="Ribosomal protein S5 domain 2-like"/>
    <property type="match status" value="1"/>
</dbReference>
<gene>
    <name evidence="8" type="ORF">E3J48_06005</name>
</gene>
<comment type="similarity">
    <text evidence="5">Belongs to the GHMP kinase family.</text>
</comment>
<keyword evidence="4" id="KW-0067">ATP-binding</keyword>
<feature type="domain" description="GHMP kinase C-terminal" evidence="7">
    <location>
        <begin position="230"/>
        <end position="303"/>
    </location>
</feature>
<evidence type="ECO:0000256" key="5">
    <source>
        <dbReference type="ARBA" id="ARBA00038121"/>
    </source>
</evidence>
<dbReference type="InterPro" id="IPR020568">
    <property type="entry name" value="Ribosomal_Su5_D2-typ_SF"/>
</dbReference>
<dbReference type="InterPro" id="IPR001174">
    <property type="entry name" value="HddA/FKP"/>
</dbReference>
<feature type="domain" description="GHMP kinase N-terminal" evidence="6">
    <location>
        <begin position="73"/>
        <end position="155"/>
    </location>
</feature>
<dbReference type="GO" id="GO:0042352">
    <property type="term" value="P:GDP-L-fucose salvage"/>
    <property type="evidence" value="ECO:0007669"/>
    <property type="project" value="TreeGrafter"/>
</dbReference>
<evidence type="ECO:0000256" key="1">
    <source>
        <dbReference type="ARBA" id="ARBA00022679"/>
    </source>
</evidence>
<dbReference type="InterPro" id="IPR036554">
    <property type="entry name" value="GHMP_kinase_C_sf"/>
</dbReference>
<dbReference type="PANTHER" id="PTHR32463:SF0">
    <property type="entry name" value="L-FUCOSE KINASE"/>
    <property type="match status" value="1"/>
</dbReference>
<dbReference type="Gene3D" id="3.30.230.120">
    <property type="match status" value="1"/>
</dbReference>
<evidence type="ECO:0000259" key="6">
    <source>
        <dbReference type="Pfam" id="PF00288"/>
    </source>
</evidence>
<dbReference type="EMBL" id="SOIZ01000268">
    <property type="protein sequence ID" value="TET61062.1"/>
    <property type="molecule type" value="Genomic_DNA"/>
</dbReference>
<dbReference type="SUPFAM" id="SSF55060">
    <property type="entry name" value="GHMP Kinase, C-terminal domain"/>
    <property type="match status" value="1"/>
</dbReference>
<keyword evidence="3 8" id="KW-0418">Kinase</keyword>
<dbReference type="Proteomes" id="UP000319130">
    <property type="component" value="Unassembled WGS sequence"/>
</dbReference>
<dbReference type="InterPro" id="IPR052203">
    <property type="entry name" value="GHMP_Kinase-Related"/>
</dbReference>
<evidence type="ECO:0000256" key="2">
    <source>
        <dbReference type="ARBA" id="ARBA00022741"/>
    </source>
</evidence>
<evidence type="ECO:0000313" key="8">
    <source>
        <dbReference type="EMBL" id="TET61062.1"/>
    </source>
</evidence>
<dbReference type="PRINTS" id="PR00960">
    <property type="entry name" value="LMBPPROTEIN"/>
</dbReference>
<keyword evidence="1" id="KW-0808">Transferase</keyword>
<dbReference type="PANTHER" id="PTHR32463">
    <property type="entry name" value="L-FUCOSE KINASE"/>
    <property type="match status" value="1"/>
</dbReference>
<dbReference type="InterPro" id="IPR006204">
    <property type="entry name" value="GHMP_kinase_N_dom"/>
</dbReference>
<evidence type="ECO:0000259" key="7">
    <source>
        <dbReference type="Pfam" id="PF08544"/>
    </source>
</evidence>
<dbReference type="GO" id="GO:0050201">
    <property type="term" value="F:fucokinase activity"/>
    <property type="evidence" value="ECO:0007669"/>
    <property type="project" value="TreeGrafter"/>
</dbReference>
<evidence type="ECO:0000256" key="3">
    <source>
        <dbReference type="ARBA" id="ARBA00022777"/>
    </source>
</evidence>
<name>A0A523W250_UNCAE</name>